<feature type="region of interest" description="Disordered" evidence="1">
    <location>
        <begin position="718"/>
        <end position="770"/>
    </location>
</feature>
<dbReference type="GO" id="GO:0016567">
    <property type="term" value="P:protein ubiquitination"/>
    <property type="evidence" value="ECO:0007669"/>
    <property type="project" value="TreeGrafter"/>
</dbReference>
<feature type="transmembrane region" description="Helical" evidence="2">
    <location>
        <begin position="33"/>
        <end position="54"/>
    </location>
</feature>
<feature type="region of interest" description="Disordered" evidence="1">
    <location>
        <begin position="283"/>
        <end position="302"/>
    </location>
</feature>
<feature type="compositionally biased region" description="Polar residues" evidence="1">
    <location>
        <begin position="187"/>
        <end position="202"/>
    </location>
</feature>
<dbReference type="GO" id="GO:0005634">
    <property type="term" value="C:nucleus"/>
    <property type="evidence" value="ECO:0007669"/>
    <property type="project" value="TreeGrafter"/>
</dbReference>
<feature type="region of interest" description="Disordered" evidence="1">
    <location>
        <begin position="782"/>
        <end position="855"/>
    </location>
</feature>
<feature type="region of interest" description="Disordered" evidence="1">
    <location>
        <begin position="181"/>
        <end position="202"/>
    </location>
</feature>
<accession>A0A1I8AZZ5</accession>
<evidence type="ECO:0000256" key="1">
    <source>
        <dbReference type="SAM" id="MobiDB-lite"/>
    </source>
</evidence>
<feature type="compositionally biased region" description="Polar residues" evidence="1">
    <location>
        <begin position="750"/>
        <end position="770"/>
    </location>
</feature>
<dbReference type="InterPro" id="IPR010734">
    <property type="entry name" value="Copine_C"/>
</dbReference>
<feature type="region of interest" description="Disordered" evidence="1">
    <location>
        <begin position="1314"/>
        <end position="1336"/>
    </location>
</feature>
<dbReference type="InterPro" id="IPR002035">
    <property type="entry name" value="VWF_A"/>
</dbReference>
<feature type="compositionally biased region" description="Polar residues" evidence="1">
    <location>
        <begin position="524"/>
        <end position="542"/>
    </location>
</feature>
<feature type="compositionally biased region" description="Low complexity" evidence="1">
    <location>
        <begin position="470"/>
        <end position="490"/>
    </location>
</feature>
<feature type="domain" description="VWFA" evidence="3">
    <location>
        <begin position="1071"/>
        <end position="1264"/>
    </location>
</feature>
<keyword evidence="4" id="KW-1185">Reference proteome</keyword>
<dbReference type="SMART" id="SM00327">
    <property type="entry name" value="VWA"/>
    <property type="match status" value="1"/>
</dbReference>
<dbReference type="InterPro" id="IPR052079">
    <property type="entry name" value="E3_ligase/Copine_domain"/>
</dbReference>
<dbReference type="GO" id="GO:0004842">
    <property type="term" value="F:ubiquitin-protein transferase activity"/>
    <property type="evidence" value="ECO:0007669"/>
    <property type="project" value="TreeGrafter"/>
</dbReference>
<feature type="compositionally biased region" description="Low complexity" evidence="1">
    <location>
        <begin position="721"/>
        <end position="738"/>
    </location>
</feature>
<evidence type="ECO:0000313" key="5">
    <source>
        <dbReference type="WBParaSite" id="MhA1_Contig1118.frz3.gene3"/>
    </source>
</evidence>
<feature type="compositionally biased region" description="Polar residues" evidence="1">
    <location>
        <begin position="495"/>
        <end position="507"/>
    </location>
</feature>
<organism evidence="4 5">
    <name type="scientific">Meloidogyne hapla</name>
    <name type="common">Root-knot nematode worm</name>
    <dbReference type="NCBI Taxonomy" id="6305"/>
    <lineage>
        <taxon>Eukaryota</taxon>
        <taxon>Metazoa</taxon>
        <taxon>Ecdysozoa</taxon>
        <taxon>Nematoda</taxon>
        <taxon>Chromadorea</taxon>
        <taxon>Rhabditida</taxon>
        <taxon>Tylenchina</taxon>
        <taxon>Tylenchomorpha</taxon>
        <taxon>Tylenchoidea</taxon>
        <taxon>Meloidogynidae</taxon>
        <taxon>Meloidogyninae</taxon>
        <taxon>Meloidogyne</taxon>
    </lineage>
</organism>
<dbReference type="WBParaSite" id="MhA1_Contig1118.frz3.gene3">
    <property type="protein sequence ID" value="MhA1_Contig1118.frz3.gene3"/>
    <property type="gene ID" value="MhA1_Contig1118.frz3.gene3"/>
</dbReference>
<reference evidence="5" key="1">
    <citation type="submission" date="2016-11" db="UniProtKB">
        <authorList>
            <consortium name="WormBaseParasite"/>
        </authorList>
    </citation>
    <scope>IDENTIFICATION</scope>
</reference>
<dbReference type="Pfam" id="PF07002">
    <property type="entry name" value="Copine"/>
    <property type="match status" value="1"/>
</dbReference>
<evidence type="ECO:0000259" key="3">
    <source>
        <dbReference type="SMART" id="SM00327"/>
    </source>
</evidence>
<dbReference type="Proteomes" id="UP000095281">
    <property type="component" value="Unplaced"/>
</dbReference>
<name>A0A1I8AZZ5_MELHA</name>
<dbReference type="PANTHER" id="PTHR45751">
    <property type="entry name" value="COPINE FAMILY PROTEIN 1"/>
    <property type="match status" value="1"/>
</dbReference>
<sequence>MVYSPELGYDPDEWEECSDDKALPVVVLFGLSMFSRACIGIGTILLAAFFFWYLEANKRRGKKNENESEKSKKKLLKLPSEEEEDFSAETILEMASKEVEHKARTERKSSSKRKLSAEEINALMAWKAEVHKLEQERFRAASQEPLELTQQQIDDTVSLEDQQQSMAPLITSTSTETATTVLEKPQQEQIPSPTSVTPLSRSSILVKKQEERFSYEDNLLPAKADDSTILQEKQKLQQEKDIPQQYFQHKLERQVEIKSFPIMWDIPERETPPTAIDQLQIKSSDFTGGEPGKTPTSTPQDGVPLVQKLPELAAHYRRMADQLTQKLLTELDEIGKGGFDPATVTAVLQDKHRNDIDEGLAETGAPKDIQQHLARQLDSHVASIVVRELRRRSSTTALLKLEQQQQELLNKAKDEEKEEAIASGGPILKKDSSSSDDNEFVKIGLPGKDAGYPPPSISPLAPVVVISTEQSQKQPQQKHSSPSKPQQKQHYLLLQPQQQIESGGSITTDEEEEYDDGREEHTNVRISLFSNTGDGDGMSTTADDIEFVPSGSTQYQKIETINKTKEINTEQQKQQNQHHPLNAEEAKQVAALLQEYELTPKTITIDVEKHKQIEDEKQKREYSEKIKTTGEEIISLPESAKQTPGGSISIPESPASLGFDIISFPQSPIEQETEENVIIQTAELNLNIQQKQQSEQSQEQQKLATVVFPASQSQVASTYLQQQQSPQTKPTSPQKQQTAESLLQEAIDYMQQQEGRSPQMRDQQQQKRISLRQSGEFVMEEEMLESEEIPGGPPVIIHSKQKGTPVFWRKSTKEKMTEAEKNNAAMAALSPSSPQGLLAESAGGEGSTPGDGTSKQIATNEFQVFDKPDAILLFDDADDRDVTYAPEIQSMEVPPDQLSQADSLNLVDENFSEHHELGGTTTTTLKRQMSEPKPTQIPPPKPPRTSLHFEENEMAEIMKHQKKHQRILIENKELNQKDEQIIILPPHPPEHQQQQQKIIYPDQKQNPQAPQFLLRSTFNTTDDSTSSLDTTSIRQSSLLSVVGVTSTQEMLLKLQSLEALSEAMRKAGLESSNLIFGIDYTASNKYQGERSFSGHSLHSVDEQGIENPYQQVIKIMGRTLAPFAGTEHGIPAFGFGDASTGDWSVFSLNGTPEGECNDLDDVLRIYNQVTPKVDLSGPTNFAPLIYRSMEICYARKDYHILVIIADGQVTNERATRKAIVAACQYPLSIIVVGVGDGPWDMMKVFDESLPKRPWDNFHFVEFHSLFTDENMNQQSSSKELSFAINSLLEIPDQYNIVRKLGMLFPSYYYSRAHHRSPRSHSPKLTLAVQKQPQEQI</sequence>
<dbReference type="InterPro" id="IPR036465">
    <property type="entry name" value="vWFA_dom_sf"/>
</dbReference>
<protein>
    <submittedName>
        <fullName evidence="5">VWFA domain-containing protein</fullName>
    </submittedName>
</protein>
<feature type="compositionally biased region" description="Acidic residues" evidence="1">
    <location>
        <begin position="508"/>
        <end position="517"/>
    </location>
</feature>
<dbReference type="SUPFAM" id="SSF53300">
    <property type="entry name" value="vWA-like"/>
    <property type="match status" value="1"/>
</dbReference>
<dbReference type="PANTHER" id="PTHR45751:SF48">
    <property type="entry name" value="COPINE FAMILY PROTEIN 1"/>
    <property type="match status" value="1"/>
</dbReference>
<evidence type="ECO:0000313" key="4">
    <source>
        <dbReference type="Proteomes" id="UP000095281"/>
    </source>
</evidence>
<keyword evidence="2" id="KW-1133">Transmembrane helix</keyword>
<feature type="region of interest" description="Disordered" evidence="1">
    <location>
        <begin position="411"/>
        <end position="551"/>
    </location>
</feature>
<evidence type="ECO:0000256" key="2">
    <source>
        <dbReference type="SAM" id="Phobius"/>
    </source>
</evidence>
<keyword evidence="2" id="KW-0812">Transmembrane</keyword>
<proteinExistence type="predicted"/>
<keyword evidence="2" id="KW-0472">Membrane</keyword>
<feature type="region of interest" description="Disordered" evidence="1">
    <location>
        <begin position="925"/>
        <end position="944"/>
    </location>
</feature>
<feature type="compositionally biased region" description="Basic and acidic residues" evidence="1">
    <location>
        <begin position="811"/>
        <end position="821"/>
    </location>
</feature>